<evidence type="ECO:0000256" key="9">
    <source>
        <dbReference type="ARBA" id="ARBA00023306"/>
    </source>
</evidence>
<dbReference type="GO" id="GO:0003755">
    <property type="term" value="F:peptidyl-prolyl cis-trans isomerase activity"/>
    <property type="evidence" value="ECO:0007669"/>
    <property type="project" value="UniProtKB-UniRule"/>
</dbReference>
<evidence type="ECO:0000256" key="8">
    <source>
        <dbReference type="ARBA" id="ARBA00023235"/>
    </source>
</evidence>
<dbReference type="FunFam" id="3.10.50.40:FF:000001">
    <property type="entry name" value="Trigger factor"/>
    <property type="match status" value="1"/>
</dbReference>
<feature type="domain" description="PPIase FKBP-type" evidence="15">
    <location>
        <begin position="163"/>
        <end position="243"/>
    </location>
</feature>
<dbReference type="InterPro" id="IPR037041">
    <property type="entry name" value="Trigger_fac_C_sf"/>
</dbReference>
<dbReference type="PANTHER" id="PTHR30560:SF3">
    <property type="entry name" value="TRIGGER FACTOR-LIKE PROTEIN TIG, CHLOROPLASTIC"/>
    <property type="match status" value="1"/>
</dbReference>
<keyword evidence="12" id="KW-0963">Cytoplasm</keyword>
<dbReference type="InterPro" id="IPR001179">
    <property type="entry name" value="PPIase_FKBP_dom"/>
</dbReference>
<accession>A0A934J924</accession>
<organism evidence="16 17">
    <name type="scientific">Paenibacillus roseus</name>
    <dbReference type="NCBI Taxonomy" id="2798579"/>
    <lineage>
        <taxon>Bacteria</taxon>
        <taxon>Bacillati</taxon>
        <taxon>Bacillota</taxon>
        <taxon>Bacilli</taxon>
        <taxon>Bacillales</taxon>
        <taxon>Paenibacillaceae</taxon>
        <taxon>Paenibacillus</taxon>
    </lineage>
</organism>
<dbReference type="HAMAP" id="MF_00303">
    <property type="entry name" value="Trigger_factor_Tig"/>
    <property type="match status" value="1"/>
</dbReference>
<dbReference type="NCBIfam" id="TIGR00115">
    <property type="entry name" value="tig"/>
    <property type="match status" value="1"/>
</dbReference>
<dbReference type="InterPro" id="IPR008880">
    <property type="entry name" value="Trigger_fac_C"/>
</dbReference>
<evidence type="ECO:0000256" key="5">
    <source>
        <dbReference type="ARBA" id="ARBA00022618"/>
    </source>
</evidence>
<evidence type="ECO:0000256" key="4">
    <source>
        <dbReference type="ARBA" id="ARBA00016902"/>
    </source>
</evidence>
<dbReference type="RefSeq" id="WP_199020501.1">
    <property type="nucleotide sequence ID" value="NZ_JAELUP010000103.1"/>
</dbReference>
<keyword evidence="6 12" id="KW-0697">Rotamase</keyword>
<dbReference type="InterPro" id="IPR036611">
    <property type="entry name" value="Trigger_fac_ribosome-bd_sf"/>
</dbReference>
<reference evidence="16" key="1">
    <citation type="submission" date="2020-12" db="EMBL/GenBank/DDBJ databases">
        <authorList>
            <person name="Huq M.A."/>
        </authorList>
    </citation>
    <scope>NUCLEOTIDE SEQUENCE</scope>
    <source>
        <strain evidence="16">MAHUQ-46</strain>
    </source>
</reference>
<dbReference type="Gene3D" id="1.10.3120.10">
    <property type="entry name" value="Trigger factor, C-terminal domain"/>
    <property type="match status" value="1"/>
</dbReference>
<dbReference type="GO" id="GO:0044183">
    <property type="term" value="F:protein folding chaperone"/>
    <property type="evidence" value="ECO:0007669"/>
    <property type="project" value="TreeGrafter"/>
</dbReference>
<evidence type="ECO:0000256" key="11">
    <source>
        <dbReference type="ARBA" id="ARBA00029986"/>
    </source>
</evidence>
<dbReference type="SUPFAM" id="SSF109998">
    <property type="entry name" value="Triger factor/SurA peptide-binding domain-like"/>
    <property type="match status" value="1"/>
</dbReference>
<comment type="function">
    <text evidence="10 12">Involved in protein export. Acts as a chaperone by maintaining the newly synthesized protein in an open conformation. Functions as a peptidyl-prolyl cis-trans isomerase.</text>
</comment>
<dbReference type="Pfam" id="PF05697">
    <property type="entry name" value="Trigger_N"/>
    <property type="match status" value="1"/>
</dbReference>
<dbReference type="EC" id="5.2.1.8" evidence="3 12"/>
<comment type="similarity">
    <text evidence="2 12 14">Belongs to the FKBP-type PPIase family. Tig subfamily.</text>
</comment>
<keyword evidence="17" id="KW-1185">Reference proteome</keyword>
<dbReference type="InterPro" id="IPR027304">
    <property type="entry name" value="Trigger_fact/SurA_dom_sf"/>
</dbReference>
<dbReference type="EMBL" id="JAELUP010000103">
    <property type="protein sequence ID" value="MBJ6362901.1"/>
    <property type="molecule type" value="Genomic_DNA"/>
</dbReference>
<keyword evidence="7 12" id="KW-0143">Chaperone</keyword>
<name>A0A934J924_9BACL</name>
<dbReference type="Proteomes" id="UP000640274">
    <property type="component" value="Unassembled WGS sequence"/>
</dbReference>
<evidence type="ECO:0000256" key="14">
    <source>
        <dbReference type="RuleBase" id="RU003914"/>
    </source>
</evidence>
<dbReference type="InterPro" id="IPR005215">
    <property type="entry name" value="Trig_fac"/>
</dbReference>
<evidence type="ECO:0000259" key="15">
    <source>
        <dbReference type="PROSITE" id="PS50059"/>
    </source>
</evidence>
<evidence type="ECO:0000256" key="6">
    <source>
        <dbReference type="ARBA" id="ARBA00023110"/>
    </source>
</evidence>
<dbReference type="GO" id="GO:0051083">
    <property type="term" value="P:'de novo' cotranslational protein folding"/>
    <property type="evidence" value="ECO:0007669"/>
    <property type="project" value="TreeGrafter"/>
</dbReference>
<dbReference type="AlphaFoldDB" id="A0A934J924"/>
<dbReference type="Gene3D" id="3.10.50.40">
    <property type="match status" value="1"/>
</dbReference>
<dbReference type="InterPro" id="IPR046357">
    <property type="entry name" value="PPIase_dom_sf"/>
</dbReference>
<dbReference type="Gene3D" id="3.30.70.1050">
    <property type="entry name" value="Trigger factor ribosome-binding domain"/>
    <property type="match status" value="1"/>
</dbReference>
<keyword evidence="5 12" id="KW-0132">Cell division</keyword>
<evidence type="ECO:0000313" key="16">
    <source>
        <dbReference type="EMBL" id="MBJ6362901.1"/>
    </source>
</evidence>
<dbReference type="PROSITE" id="PS50059">
    <property type="entry name" value="FKBP_PPIASE"/>
    <property type="match status" value="1"/>
</dbReference>
<keyword evidence="8 12" id="KW-0413">Isomerase</keyword>
<dbReference type="GO" id="GO:0015031">
    <property type="term" value="P:protein transport"/>
    <property type="evidence" value="ECO:0007669"/>
    <property type="project" value="UniProtKB-UniRule"/>
</dbReference>
<protein>
    <recommendedName>
        <fullName evidence="4 12">Trigger factor</fullName>
        <shortName evidence="12">TF</shortName>
        <ecNumber evidence="3 12">5.2.1.8</ecNumber>
    </recommendedName>
    <alternativeName>
        <fullName evidence="11 12">PPIase</fullName>
    </alternativeName>
</protein>
<dbReference type="Pfam" id="PF05698">
    <property type="entry name" value="Trigger_C"/>
    <property type="match status" value="1"/>
</dbReference>
<proteinExistence type="inferred from homology"/>
<dbReference type="PIRSF" id="PIRSF003095">
    <property type="entry name" value="Trigger_factor"/>
    <property type="match status" value="1"/>
</dbReference>
<dbReference type="SUPFAM" id="SSF102735">
    <property type="entry name" value="Trigger factor ribosome-binding domain"/>
    <property type="match status" value="1"/>
</dbReference>
<comment type="subcellular location">
    <subcellularLocation>
        <location evidence="12">Cytoplasm</location>
    </subcellularLocation>
    <text evidence="12">About half TF is bound to the ribosome near the polypeptide exit tunnel while the other half is free in the cytoplasm.</text>
</comment>
<dbReference type="GO" id="GO:0005737">
    <property type="term" value="C:cytoplasm"/>
    <property type="evidence" value="ECO:0007669"/>
    <property type="project" value="UniProtKB-SubCell"/>
</dbReference>
<keyword evidence="9 12" id="KW-0131">Cell cycle</keyword>
<dbReference type="PANTHER" id="PTHR30560">
    <property type="entry name" value="TRIGGER FACTOR CHAPERONE AND PEPTIDYL-PROLYL CIS/TRANS ISOMERASE"/>
    <property type="match status" value="1"/>
</dbReference>
<dbReference type="SUPFAM" id="SSF54534">
    <property type="entry name" value="FKBP-like"/>
    <property type="match status" value="1"/>
</dbReference>
<evidence type="ECO:0000256" key="2">
    <source>
        <dbReference type="ARBA" id="ARBA00005464"/>
    </source>
</evidence>
<evidence type="ECO:0000256" key="13">
    <source>
        <dbReference type="PROSITE-ProRule" id="PRU00277"/>
    </source>
</evidence>
<evidence type="ECO:0000256" key="10">
    <source>
        <dbReference type="ARBA" id="ARBA00024849"/>
    </source>
</evidence>
<dbReference type="InterPro" id="IPR008881">
    <property type="entry name" value="Trigger_fac_ribosome-bd_bac"/>
</dbReference>
<evidence type="ECO:0000313" key="17">
    <source>
        <dbReference type="Proteomes" id="UP000640274"/>
    </source>
</evidence>
<comment type="caution">
    <text evidence="16">The sequence shown here is derived from an EMBL/GenBank/DDBJ whole genome shotgun (WGS) entry which is preliminary data.</text>
</comment>
<dbReference type="GO" id="GO:0043335">
    <property type="term" value="P:protein unfolding"/>
    <property type="evidence" value="ECO:0007669"/>
    <property type="project" value="TreeGrafter"/>
</dbReference>
<gene>
    <name evidence="12" type="primary">tig</name>
    <name evidence="16" type="ORF">JFN88_17005</name>
</gene>
<evidence type="ECO:0000256" key="7">
    <source>
        <dbReference type="ARBA" id="ARBA00023186"/>
    </source>
</evidence>
<dbReference type="Pfam" id="PF00254">
    <property type="entry name" value="FKBP_C"/>
    <property type="match status" value="1"/>
</dbReference>
<dbReference type="GO" id="GO:0051301">
    <property type="term" value="P:cell division"/>
    <property type="evidence" value="ECO:0007669"/>
    <property type="project" value="UniProtKB-KW"/>
</dbReference>
<evidence type="ECO:0000256" key="1">
    <source>
        <dbReference type="ARBA" id="ARBA00000971"/>
    </source>
</evidence>
<comment type="catalytic activity">
    <reaction evidence="1 12 13">
        <text>[protein]-peptidylproline (omega=180) = [protein]-peptidylproline (omega=0)</text>
        <dbReference type="Rhea" id="RHEA:16237"/>
        <dbReference type="Rhea" id="RHEA-COMP:10747"/>
        <dbReference type="Rhea" id="RHEA-COMP:10748"/>
        <dbReference type="ChEBI" id="CHEBI:83833"/>
        <dbReference type="ChEBI" id="CHEBI:83834"/>
        <dbReference type="EC" id="5.2.1.8"/>
    </reaction>
</comment>
<evidence type="ECO:0000256" key="12">
    <source>
        <dbReference type="HAMAP-Rule" id="MF_00303"/>
    </source>
</evidence>
<dbReference type="GO" id="GO:0043022">
    <property type="term" value="F:ribosome binding"/>
    <property type="evidence" value="ECO:0007669"/>
    <property type="project" value="TreeGrafter"/>
</dbReference>
<evidence type="ECO:0000256" key="3">
    <source>
        <dbReference type="ARBA" id="ARBA00013194"/>
    </source>
</evidence>
<sequence length="433" mass="48896">MKATWEKIEKSLVEISVEVEAEQVKEALDKAFKKVVQKVNVPGFRKGKVPRSMFEKRFGIESLYQDAIDILLPDVYSAALKETGVQPVDRPDIDVEQFAAGETFKFKAKVTVKPEVKLGDYKGIEVPATSLEVTEEEISAELERLQQRHAELVVIDEGEAQNGDTTVIDFEGFVDGEAFEGGKSERYSLELGSNSFIPGFEEQIVGLNIGDFKDIEVNFPEEYHAENLAGKPAVFKVKLHEIKRKSLPALDDEFAKDVSEFDTLDEFKQDLAERLKTQKEKAGEQAREVAVVDKVSQAAEIEIPEVMIDAETDFILKDFENRLSSQGMNLDLYYQFSGQDEAALRGQMRVDAEKRVRNNLVLEQIAKEENISVSEEDVTAELENLSKAYNRPAEELREIFTRNGNIENLKDDLVLRKTIQFLLENSKTVTEVA</sequence>
<comment type="domain">
    <text evidence="12">Consists of 3 domains; the N-terminus binds the ribosome, the middle domain has PPIase activity, while the C-terminus has intrinsic chaperone activity on its own.</text>
</comment>